<evidence type="ECO:0000313" key="2">
    <source>
        <dbReference type="Proteomes" id="UP000282483"/>
    </source>
</evidence>
<accession>A0A2Z5UVJ6</accession>
<sequence length="215" mass="24702">MRAGLAFSLVFIFAGPIKGIFASIQDTINKSNNTNIKFKDLDIDFSTNNQLSPINQMYKRDLEMAFQSPVISRDETFLIKRLIEAKLSPDDQTDVLIRLLANTRLNLFMLLIDKQVSEEQIGLLSYLNDQTIPIEQTKLLPFFKKWQKKSKNNSYAFTQFLNVLLALNLIAENVSSYTITPLGKEYLIFRVRFGHPINFDNIPSSKNKLDMGQQK</sequence>
<protein>
    <submittedName>
        <fullName evidence="1">Uncharacterized protein</fullName>
    </submittedName>
</protein>
<proteinExistence type="predicted"/>
<gene>
    <name evidence="1" type="ORF">RVIR1_04720</name>
</gene>
<dbReference type="Proteomes" id="UP000282483">
    <property type="component" value="Chromosome"/>
</dbReference>
<evidence type="ECO:0000313" key="1">
    <source>
        <dbReference type="EMBL" id="BBB14983.1"/>
    </source>
</evidence>
<dbReference type="AlphaFoldDB" id="A0A2Z5UVJ6"/>
<reference evidence="1 2" key="1">
    <citation type="submission" date="2017-03" db="EMBL/GenBank/DDBJ databases">
        <title>The genome sequence of Candidatus Rickettsiella viridis.</title>
        <authorList>
            <person name="Nikoh N."/>
            <person name="Tsuchida T."/>
            <person name="Yamaguchi K."/>
            <person name="Maeda T."/>
            <person name="Shigenobu S."/>
            <person name="Fukatsu T."/>
        </authorList>
    </citation>
    <scope>NUCLEOTIDE SEQUENCE [LARGE SCALE GENOMIC DNA]</scope>
    <source>
        <strain evidence="1 2">Ap-RA04</strain>
    </source>
</reference>
<name>A0A2Z5UVJ6_9COXI</name>
<keyword evidence="2" id="KW-1185">Reference proteome</keyword>
<organism evidence="1 2">
    <name type="scientific">Candidatus Rickettsiella viridis</name>
    <dbReference type="NCBI Taxonomy" id="676208"/>
    <lineage>
        <taxon>Bacteria</taxon>
        <taxon>Pseudomonadati</taxon>
        <taxon>Pseudomonadota</taxon>
        <taxon>Gammaproteobacteria</taxon>
        <taxon>Legionellales</taxon>
        <taxon>Coxiellaceae</taxon>
        <taxon>Rickettsiella</taxon>
    </lineage>
</organism>
<dbReference type="EMBL" id="AP018005">
    <property type="protein sequence ID" value="BBB14983.1"/>
    <property type="molecule type" value="Genomic_DNA"/>
</dbReference>
<dbReference type="KEGG" id="rvi:RVIR1_04720"/>